<dbReference type="Proteomes" id="UP000193689">
    <property type="component" value="Unassembled WGS sequence"/>
</dbReference>
<feature type="compositionally biased region" description="Basic and acidic residues" evidence="1">
    <location>
        <begin position="168"/>
        <end position="179"/>
    </location>
</feature>
<name>A0A1Y2DEY9_9PEZI</name>
<dbReference type="GO" id="GO:0051213">
    <property type="term" value="F:dioxygenase activity"/>
    <property type="evidence" value="ECO:0007669"/>
    <property type="project" value="UniProtKB-KW"/>
</dbReference>
<dbReference type="GeneID" id="63773962"/>
<keyword evidence="3" id="KW-0223">Dioxygenase</keyword>
<organism evidence="3 4">
    <name type="scientific">Pseudomassariella vexata</name>
    <dbReference type="NCBI Taxonomy" id="1141098"/>
    <lineage>
        <taxon>Eukaryota</taxon>
        <taxon>Fungi</taxon>
        <taxon>Dikarya</taxon>
        <taxon>Ascomycota</taxon>
        <taxon>Pezizomycotina</taxon>
        <taxon>Sordariomycetes</taxon>
        <taxon>Xylariomycetidae</taxon>
        <taxon>Amphisphaeriales</taxon>
        <taxon>Pseudomassariaceae</taxon>
        <taxon>Pseudomassariella</taxon>
    </lineage>
</organism>
<reference evidence="3 4" key="1">
    <citation type="submission" date="2016-07" db="EMBL/GenBank/DDBJ databases">
        <title>Pervasive Adenine N6-methylation of Active Genes in Fungi.</title>
        <authorList>
            <consortium name="DOE Joint Genome Institute"/>
            <person name="Mondo S.J."/>
            <person name="Dannebaum R.O."/>
            <person name="Kuo R.C."/>
            <person name="Labutti K."/>
            <person name="Haridas S."/>
            <person name="Kuo A."/>
            <person name="Salamov A."/>
            <person name="Ahrendt S.R."/>
            <person name="Lipzen A."/>
            <person name="Sullivan W."/>
            <person name="Andreopoulos W.B."/>
            <person name="Clum A."/>
            <person name="Lindquist E."/>
            <person name="Daum C."/>
            <person name="Ramamoorthy G.K."/>
            <person name="Gryganskyi A."/>
            <person name="Culley D."/>
            <person name="Magnuson J.K."/>
            <person name="James T.Y."/>
            <person name="O'Malley M.A."/>
            <person name="Stajich J.E."/>
            <person name="Spatafora J.W."/>
            <person name="Visel A."/>
            <person name="Grigoriev I.V."/>
        </authorList>
    </citation>
    <scope>NUCLEOTIDE SEQUENCE [LARGE SCALE GENOMIC DNA]</scope>
    <source>
        <strain evidence="3 4">CBS 129021</strain>
    </source>
</reference>
<dbReference type="RefSeq" id="XP_040710960.1">
    <property type="nucleotide sequence ID" value="XM_040857750.1"/>
</dbReference>
<dbReference type="SUPFAM" id="SSF54593">
    <property type="entry name" value="Glyoxalase/Bleomycin resistance protein/Dihydroxybiphenyl dioxygenase"/>
    <property type="match status" value="1"/>
</dbReference>
<feature type="domain" description="VOC" evidence="2">
    <location>
        <begin position="18"/>
        <end position="133"/>
    </location>
</feature>
<dbReference type="AlphaFoldDB" id="A0A1Y2DEY9"/>
<dbReference type="InterPro" id="IPR037523">
    <property type="entry name" value="VOC_core"/>
</dbReference>
<dbReference type="OrthoDB" id="5371818at2759"/>
<protein>
    <submittedName>
        <fullName evidence="3">Putative ring-cleavage extradiol dioxygenase</fullName>
    </submittedName>
</protein>
<dbReference type="Pfam" id="PF00903">
    <property type="entry name" value="Glyoxalase"/>
    <property type="match status" value="1"/>
</dbReference>
<comment type="caution">
    <text evidence="3">The sequence shown here is derived from an EMBL/GenBank/DDBJ whole genome shotgun (WGS) entry which is preliminary data.</text>
</comment>
<keyword evidence="3" id="KW-0560">Oxidoreductase</keyword>
<gene>
    <name evidence="3" type="ORF">BCR38DRAFT_400969</name>
</gene>
<accession>A0A1Y2DEY9</accession>
<feature type="region of interest" description="Disordered" evidence="1">
    <location>
        <begin position="168"/>
        <end position="190"/>
    </location>
</feature>
<evidence type="ECO:0000256" key="1">
    <source>
        <dbReference type="SAM" id="MobiDB-lite"/>
    </source>
</evidence>
<evidence type="ECO:0000313" key="4">
    <source>
        <dbReference type="Proteomes" id="UP000193689"/>
    </source>
</evidence>
<dbReference type="InterPro" id="IPR029068">
    <property type="entry name" value="Glyas_Bleomycin-R_OHBP_Dase"/>
</dbReference>
<dbReference type="InParanoid" id="A0A1Y2DEY9"/>
<dbReference type="EMBL" id="MCFJ01000018">
    <property type="protein sequence ID" value="ORY57831.1"/>
    <property type="molecule type" value="Genomic_DNA"/>
</dbReference>
<keyword evidence="4" id="KW-1185">Reference proteome</keyword>
<dbReference type="Gene3D" id="3.10.180.10">
    <property type="entry name" value="2,3-Dihydroxybiphenyl 1,2-Dioxygenase, domain 1"/>
    <property type="match status" value="1"/>
</dbReference>
<sequence>MANEQRNILTEKVISPLTIAHVVLKTGKPKPMVAYYKAFLGAHIQYENETICFLAYDEEHHRIAIINFPTLGPKQGAGLDHVAFTFDSLQDLVLAYKQRKTRGIVPIWCVNHGITTSMYYQDPDGNKIETQVQNFDTVEEANAYMTSTDFTENPIGVDFDPEELVKRLESGEDERDIKKKPNIGPRSIESVKSRVVPPPFAKDSYEPIYL</sequence>
<evidence type="ECO:0000259" key="2">
    <source>
        <dbReference type="PROSITE" id="PS51819"/>
    </source>
</evidence>
<dbReference type="InterPro" id="IPR004360">
    <property type="entry name" value="Glyas_Fos-R_dOase_dom"/>
</dbReference>
<proteinExistence type="predicted"/>
<evidence type="ECO:0000313" key="3">
    <source>
        <dbReference type="EMBL" id="ORY57831.1"/>
    </source>
</evidence>
<dbReference type="PROSITE" id="PS51819">
    <property type="entry name" value="VOC"/>
    <property type="match status" value="1"/>
</dbReference>